<gene>
    <name evidence="11" type="ORF">M5K25_020004</name>
</gene>
<evidence type="ECO:0000256" key="2">
    <source>
        <dbReference type="ARBA" id="ARBA00007104"/>
    </source>
</evidence>
<evidence type="ECO:0000256" key="1">
    <source>
        <dbReference type="ARBA" id="ARBA00004479"/>
    </source>
</evidence>
<accession>A0ABD0UFK8</accession>
<evidence type="ECO:0000256" key="6">
    <source>
        <dbReference type="ARBA" id="ARBA00023136"/>
    </source>
</evidence>
<evidence type="ECO:0000313" key="12">
    <source>
        <dbReference type="Proteomes" id="UP001552299"/>
    </source>
</evidence>
<dbReference type="EMBL" id="JANQDX010000016">
    <property type="protein sequence ID" value="KAL0909161.1"/>
    <property type="molecule type" value="Genomic_DNA"/>
</dbReference>
<sequence>MRERERERARERERVITESSRRFSSSIKIEETARNIYRSSMEMKMGCVGSRFMADFCLLLLLLALTPLSKALRFDVQSGQTKCISEDIKLNSMAVGKYSVINPSENQPLPDSHKLTVRVSSPYGSSIHYADHVDSGDFAFTSSEAGDYLACFWTLDHKPPTTITIEFDWRTGVAAKDWTYVAKKGQIDVMELELKKLEDTVKSIHDEMFYLREREEEMQEMNIATNSKMAWLSFLSLVVCLSVAGLQLWHLKTYFERKKLL</sequence>
<comment type="caution">
    <text evidence="11">The sequence shown here is derived from an EMBL/GenBank/DDBJ whole genome shotgun (WGS) entry which is preliminary data.</text>
</comment>
<feature type="coiled-coil region" evidence="8">
    <location>
        <begin position="180"/>
        <end position="207"/>
    </location>
</feature>
<evidence type="ECO:0000256" key="4">
    <source>
        <dbReference type="ARBA" id="ARBA00022729"/>
    </source>
</evidence>
<organism evidence="11 12">
    <name type="scientific">Dendrobium thyrsiflorum</name>
    <name type="common">Pinecone-like raceme dendrobium</name>
    <name type="synonym">Orchid</name>
    <dbReference type="NCBI Taxonomy" id="117978"/>
    <lineage>
        <taxon>Eukaryota</taxon>
        <taxon>Viridiplantae</taxon>
        <taxon>Streptophyta</taxon>
        <taxon>Embryophyta</taxon>
        <taxon>Tracheophyta</taxon>
        <taxon>Spermatophyta</taxon>
        <taxon>Magnoliopsida</taxon>
        <taxon>Liliopsida</taxon>
        <taxon>Asparagales</taxon>
        <taxon>Orchidaceae</taxon>
        <taxon>Epidendroideae</taxon>
        <taxon>Malaxideae</taxon>
        <taxon>Dendrobiinae</taxon>
        <taxon>Dendrobium</taxon>
    </lineage>
</organism>
<dbReference type="AlphaFoldDB" id="A0ABD0UFK8"/>
<keyword evidence="8" id="KW-0175">Coiled coil</keyword>
<dbReference type="Pfam" id="PF01105">
    <property type="entry name" value="EMP24_GP25L"/>
    <property type="match status" value="1"/>
</dbReference>
<feature type="transmembrane region" description="Helical" evidence="9">
    <location>
        <begin position="229"/>
        <end position="249"/>
    </location>
</feature>
<keyword evidence="5 9" id="KW-1133">Transmembrane helix</keyword>
<feature type="domain" description="GOLD" evidence="10">
    <location>
        <begin position="81"/>
        <end position="196"/>
    </location>
</feature>
<keyword evidence="12" id="KW-1185">Reference proteome</keyword>
<evidence type="ECO:0000256" key="7">
    <source>
        <dbReference type="RuleBase" id="RU003827"/>
    </source>
</evidence>
<proteinExistence type="inferred from homology"/>
<reference evidence="11 12" key="1">
    <citation type="journal article" date="2024" name="Plant Biotechnol. J.">
        <title>Dendrobium thyrsiflorum genome and its molecular insights into genes involved in important horticultural traits.</title>
        <authorList>
            <person name="Chen B."/>
            <person name="Wang J.Y."/>
            <person name="Zheng P.J."/>
            <person name="Li K.L."/>
            <person name="Liang Y.M."/>
            <person name="Chen X.F."/>
            <person name="Zhang C."/>
            <person name="Zhao X."/>
            <person name="He X."/>
            <person name="Zhang G.Q."/>
            <person name="Liu Z.J."/>
            <person name="Xu Q."/>
        </authorList>
    </citation>
    <scope>NUCLEOTIDE SEQUENCE [LARGE SCALE GENOMIC DNA]</scope>
    <source>
        <strain evidence="11">GZMU011</strain>
    </source>
</reference>
<dbReference type="SMART" id="SM01190">
    <property type="entry name" value="EMP24_GP25L"/>
    <property type="match status" value="1"/>
</dbReference>
<dbReference type="GO" id="GO:0016020">
    <property type="term" value="C:membrane"/>
    <property type="evidence" value="ECO:0007669"/>
    <property type="project" value="UniProtKB-SubCell"/>
</dbReference>
<dbReference type="PROSITE" id="PS50866">
    <property type="entry name" value="GOLD"/>
    <property type="match status" value="1"/>
</dbReference>
<dbReference type="Proteomes" id="UP001552299">
    <property type="component" value="Unassembled WGS sequence"/>
</dbReference>
<name>A0ABD0UFK8_DENTH</name>
<evidence type="ECO:0000259" key="10">
    <source>
        <dbReference type="PROSITE" id="PS50866"/>
    </source>
</evidence>
<keyword evidence="3 7" id="KW-0812">Transmembrane</keyword>
<evidence type="ECO:0000313" key="11">
    <source>
        <dbReference type="EMBL" id="KAL0909161.1"/>
    </source>
</evidence>
<evidence type="ECO:0000256" key="5">
    <source>
        <dbReference type="ARBA" id="ARBA00022989"/>
    </source>
</evidence>
<dbReference type="InterPro" id="IPR009038">
    <property type="entry name" value="GOLD_dom"/>
</dbReference>
<dbReference type="InterPro" id="IPR015720">
    <property type="entry name" value="Emp24-like"/>
</dbReference>
<keyword evidence="6 9" id="KW-0472">Membrane</keyword>
<dbReference type="PANTHER" id="PTHR22811">
    <property type="entry name" value="TRANSMEMBRANE EMP24 DOMAIN-CONTAINING PROTEIN"/>
    <property type="match status" value="1"/>
</dbReference>
<protein>
    <recommendedName>
        <fullName evidence="10">GOLD domain-containing protein</fullName>
    </recommendedName>
</protein>
<evidence type="ECO:0000256" key="3">
    <source>
        <dbReference type="ARBA" id="ARBA00022692"/>
    </source>
</evidence>
<comment type="similarity">
    <text evidence="2 7">Belongs to the EMP24/GP25L family.</text>
</comment>
<keyword evidence="4" id="KW-0732">Signal</keyword>
<evidence type="ECO:0000256" key="9">
    <source>
        <dbReference type="SAM" id="Phobius"/>
    </source>
</evidence>
<comment type="subcellular location">
    <subcellularLocation>
        <location evidence="1 7">Membrane</location>
        <topology evidence="1 7">Single-pass type I membrane protein</topology>
    </subcellularLocation>
</comment>
<evidence type="ECO:0000256" key="8">
    <source>
        <dbReference type="SAM" id="Coils"/>
    </source>
</evidence>